<evidence type="ECO:0000313" key="2">
    <source>
        <dbReference type="Proteomes" id="UP000092993"/>
    </source>
</evidence>
<dbReference type="Proteomes" id="UP000092993">
    <property type="component" value="Unassembled WGS sequence"/>
</dbReference>
<gene>
    <name evidence="1" type="ORF">A0H81_01795</name>
</gene>
<dbReference type="OrthoDB" id="613763at2759"/>
<dbReference type="AlphaFoldDB" id="A0A1C7MM97"/>
<protein>
    <recommendedName>
        <fullName evidence="3">F-box domain-containing protein</fullName>
    </recommendedName>
</protein>
<reference evidence="1 2" key="1">
    <citation type="submission" date="2016-03" db="EMBL/GenBank/DDBJ databases">
        <title>Whole genome sequencing of Grifola frondosa 9006-11.</title>
        <authorList>
            <person name="Min B."/>
            <person name="Park H."/>
            <person name="Kim J.-G."/>
            <person name="Cho H."/>
            <person name="Oh Y.-L."/>
            <person name="Kong W.-S."/>
            <person name="Choi I.-G."/>
        </authorList>
    </citation>
    <scope>NUCLEOTIDE SEQUENCE [LARGE SCALE GENOMIC DNA]</scope>
    <source>
        <strain evidence="1 2">9006-11</strain>
    </source>
</reference>
<evidence type="ECO:0000313" key="1">
    <source>
        <dbReference type="EMBL" id="OBZ77973.1"/>
    </source>
</evidence>
<dbReference type="EMBL" id="LUGG01000002">
    <property type="protein sequence ID" value="OBZ77973.1"/>
    <property type="molecule type" value="Genomic_DNA"/>
</dbReference>
<comment type="caution">
    <text evidence="1">The sequence shown here is derived from an EMBL/GenBank/DDBJ whole genome shotgun (WGS) entry which is preliminary data.</text>
</comment>
<sequence length="76" mass="8037">MTLTALPTELLDAILDPLAPHFPTLASTVRTCTAITPSATRLLCRHLSASASARNLSVVNTLAIRPDLARDLACLV</sequence>
<accession>A0A1C7MM97</accession>
<name>A0A1C7MM97_GRIFR</name>
<organism evidence="1 2">
    <name type="scientific">Grifola frondosa</name>
    <name type="common">Maitake</name>
    <name type="synonym">Polyporus frondosus</name>
    <dbReference type="NCBI Taxonomy" id="5627"/>
    <lineage>
        <taxon>Eukaryota</taxon>
        <taxon>Fungi</taxon>
        <taxon>Dikarya</taxon>
        <taxon>Basidiomycota</taxon>
        <taxon>Agaricomycotina</taxon>
        <taxon>Agaricomycetes</taxon>
        <taxon>Polyporales</taxon>
        <taxon>Grifolaceae</taxon>
        <taxon>Grifola</taxon>
    </lineage>
</organism>
<proteinExistence type="predicted"/>
<keyword evidence="2" id="KW-1185">Reference proteome</keyword>
<evidence type="ECO:0008006" key="3">
    <source>
        <dbReference type="Google" id="ProtNLM"/>
    </source>
</evidence>